<evidence type="ECO:0000256" key="1">
    <source>
        <dbReference type="SAM" id="Phobius"/>
    </source>
</evidence>
<name>A0ABN4PZI9_YERET</name>
<evidence type="ECO:0000313" key="3">
    <source>
        <dbReference type="Proteomes" id="UP000266744"/>
    </source>
</evidence>
<organism evidence="2 3">
    <name type="scientific">Yersinia entomophaga</name>
    <dbReference type="NCBI Taxonomy" id="935293"/>
    <lineage>
        <taxon>Bacteria</taxon>
        <taxon>Pseudomonadati</taxon>
        <taxon>Pseudomonadota</taxon>
        <taxon>Gammaproteobacteria</taxon>
        <taxon>Enterobacterales</taxon>
        <taxon>Yersiniaceae</taxon>
        <taxon>Yersinia</taxon>
    </lineage>
</organism>
<keyword evidence="1" id="KW-0472">Membrane</keyword>
<dbReference type="Proteomes" id="UP000266744">
    <property type="component" value="Chromosome"/>
</dbReference>
<dbReference type="RefSeq" id="WP_064517460.1">
    <property type="nucleotide sequence ID" value="NZ_CBCSBH010000014.1"/>
</dbReference>
<protein>
    <recommendedName>
        <fullName evidence="4">Sugar ABC transporter permease</fullName>
    </recommendedName>
</protein>
<proteinExistence type="predicted"/>
<gene>
    <name evidence="2" type="ORF">PL78_17185</name>
</gene>
<keyword evidence="3" id="KW-1185">Reference proteome</keyword>
<evidence type="ECO:0008006" key="4">
    <source>
        <dbReference type="Google" id="ProtNLM"/>
    </source>
</evidence>
<accession>A0ABN4PZI9</accession>
<keyword evidence="1" id="KW-1133">Transmembrane helix</keyword>
<sequence length="97" mass="11232">MKNTKKYEKSLLAIMLFTAVLYLLMPPALIAYFFGLYNLNPFSIGNLPHFNPFNTERGLPLHQIYCYLLLAWLLLNGLIILVINLIHLVFFRSGDDE</sequence>
<feature type="transmembrane region" description="Helical" evidence="1">
    <location>
        <begin position="12"/>
        <end position="34"/>
    </location>
</feature>
<feature type="transmembrane region" description="Helical" evidence="1">
    <location>
        <begin position="67"/>
        <end position="91"/>
    </location>
</feature>
<keyword evidence="1" id="KW-0812">Transmembrane</keyword>
<evidence type="ECO:0000313" key="2">
    <source>
        <dbReference type="EMBL" id="ANI31546.1"/>
    </source>
</evidence>
<reference evidence="3" key="1">
    <citation type="journal article" date="2016" name="Toxins">
        <title>The Draft Genome Sequence of the Yersinia entomophaga Entomopathogenic Type Strain MH96T.</title>
        <authorList>
            <person name="Hurst M.R."/>
            <person name="Beattie A."/>
            <person name="Altermann E."/>
            <person name="Moraga R.M."/>
            <person name="Harper L.A."/>
            <person name="Calder J."/>
            <person name="Laugraud A."/>
        </authorList>
    </citation>
    <scope>NUCLEOTIDE SEQUENCE [LARGE SCALE GENOMIC DNA]</scope>
    <source>
        <strain evidence="3">MH96</strain>
    </source>
</reference>
<dbReference type="EMBL" id="CP010029">
    <property type="protein sequence ID" value="ANI31546.1"/>
    <property type="molecule type" value="Genomic_DNA"/>
</dbReference>